<dbReference type="OrthoDB" id="6124745at2759"/>
<evidence type="ECO:0000313" key="4">
    <source>
        <dbReference type="Proteomes" id="UP000683360"/>
    </source>
</evidence>
<feature type="region of interest" description="Disordered" evidence="1">
    <location>
        <begin position="361"/>
        <end position="382"/>
    </location>
</feature>
<feature type="domain" description="DUF5641" evidence="2">
    <location>
        <begin position="1033"/>
        <end position="1098"/>
    </location>
</feature>
<reference evidence="3" key="1">
    <citation type="submission" date="2021-03" db="EMBL/GenBank/DDBJ databases">
        <authorList>
            <person name="Bekaert M."/>
        </authorList>
    </citation>
    <scope>NUCLEOTIDE SEQUENCE</scope>
</reference>
<protein>
    <recommendedName>
        <fullName evidence="2">DUF5641 domain-containing protein</fullName>
    </recommendedName>
</protein>
<comment type="caution">
    <text evidence="3">The sequence shown here is derived from an EMBL/GenBank/DDBJ whole genome shotgun (WGS) entry which is preliminary data.</text>
</comment>
<dbReference type="Pfam" id="PF18701">
    <property type="entry name" value="DUF5641"/>
    <property type="match status" value="1"/>
</dbReference>
<name>A0A8S3TZJ1_MYTED</name>
<gene>
    <name evidence="3" type="ORF">MEDL_51450</name>
</gene>
<dbReference type="InterPro" id="IPR012337">
    <property type="entry name" value="RNaseH-like_sf"/>
</dbReference>
<dbReference type="Gene3D" id="3.30.420.10">
    <property type="entry name" value="Ribonuclease H-like superfamily/Ribonuclease H"/>
    <property type="match status" value="1"/>
</dbReference>
<keyword evidence="4" id="KW-1185">Reference proteome</keyword>
<dbReference type="PANTHER" id="PTHR47331:SF6">
    <property type="entry name" value="DOUBLECORTIN DOMAIN-CONTAINING PROTEIN"/>
    <property type="match status" value="1"/>
</dbReference>
<organism evidence="3 4">
    <name type="scientific">Mytilus edulis</name>
    <name type="common">Blue mussel</name>
    <dbReference type="NCBI Taxonomy" id="6550"/>
    <lineage>
        <taxon>Eukaryota</taxon>
        <taxon>Metazoa</taxon>
        <taxon>Spiralia</taxon>
        <taxon>Lophotrochozoa</taxon>
        <taxon>Mollusca</taxon>
        <taxon>Bivalvia</taxon>
        <taxon>Autobranchia</taxon>
        <taxon>Pteriomorphia</taxon>
        <taxon>Mytilida</taxon>
        <taxon>Mytiloidea</taxon>
        <taxon>Mytilidae</taxon>
        <taxon>Mytilinae</taxon>
        <taxon>Mytilus</taxon>
    </lineage>
</organism>
<evidence type="ECO:0000259" key="2">
    <source>
        <dbReference type="Pfam" id="PF18701"/>
    </source>
</evidence>
<dbReference type="PANTHER" id="PTHR47331">
    <property type="entry name" value="PHD-TYPE DOMAIN-CONTAINING PROTEIN"/>
    <property type="match status" value="1"/>
</dbReference>
<dbReference type="EMBL" id="CAJPWZ010002501">
    <property type="protein sequence ID" value="CAG2239041.1"/>
    <property type="molecule type" value="Genomic_DNA"/>
</dbReference>
<dbReference type="GO" id="GO:0003676">
    <property type="term" value="F:nucleic acid binding"/>
    <property type="evidence" value="ECO:0007669"/>
    <property type="project" value="InterPro"/>
</dbReference>
<dbReference type="Proteomes" id="UP000683360">
    <property type="component" value="Unassembled WGS sequence"/>
</dbReference>
<dbReference type="InterPro" id="IPR036397">
    <property type="entry name" value="RNaseH_sf"/>
</dbReference>
<evidence type="ECO:0000256" key="1">
    <source>
        <dbReference type="SAM" id="MobiDB-lite"/>
    </source>
</evidence>
<accession>A0A8S3TZJ1</accession>
<sequence>MSGSTVGSTASHKRAKAEAEKVRLEYVKRESELLKQKADIEASMSVVKQEGIVEAAEVEARILEDQDQELPMVLEDKHDKVSKYVDTLPSYSANQWTNGVGFSDNQPYISVTAPFAPQYNNLPPVSSELLSMMQPISATMLSQPISATVSSQPISATVLSQPISATVPSQPIYTAVSSQPSHFQSNATNYQQPQPMSYLPPHNPYVSVMSDVTKFMLRKDFLLTRFMNFDDTPESFASWRASFQSITGELCVSPFEEMDFTSSNTKRSSNPVLTRKVEVSAQSNTRVHDSNNRCPIHKAGHTLSECRGFQKRPFQDRQRFLREKKICFRCCQSNDHISRNCNVNVKCSICGNNRHVSSMHIDRPPTTDKISTPKTDEDNGGELSTETVSAICTRLCGNMRVGRSCGKTVLVDVFSGTSPEQSVRVYAIIDDQSNHSLATPDLFDRLGLHGSQKQFVLSSCSGSSTMVGRYASGIRICSIDGQSTFDMPEVIECDSIPSDLHEIPTPDVANAHPHLHSIAPYLPALDPSCKVELLIGRDLPEVHHVTEQIIGGKGEPFAQKLPLGWVVIGEVCLGKVHAPSVINVRKTHVLNDGRHTTFPLCDLNIKVNDVQDHIFVRTPADNKLGPSVQDRQFLELMQRHFRKDENGLWSAPLPFIQPKPQMPNNRYQAWKRAQILDSSLRKDSKKLEHFVTFMSKVISSGAAEVAPDEIPGECCNRVEKIHTVSEPSQWSYVSTDRNPADLGTRFISCPDMQIISSWINGPKWLLNKEPFDIVSFPLLSPHCDKEIRPEIVSRKTQIDSLQIDSQRYSKFSSWRSLVRSLSLLRHIAKTLGTTTTSRCKGWHICVEKDTPDFIKGTETLIIRQVQKEFFEHEIDSLNTDQHVSKNSAILKLDPILDEHGTNFIGGARELGIEASFVEDSVFQSFMKEQKTVWKFNTPYSSHMGGAWERLIGIARRILDSILFEARHQRLTHEVLCTFMAETTAIMNSRPLVPISSDPNAPSILSPSTLLTQKVSDNIEDFSHLNTRDVYTNQWKFVQVLADKFWTRWRQEYLQSLQTRRKWQHIKQNIQEGDVVLLKDNELHRNNWPIGLDERVFPDVVYHNKVTNVLNLHRTWSSYAGRSISFTTRTQHMSCLTFITGYTHTVSSIHPVSGQHTVSSNPPVSGPHTVSSIHSVSGPYTVSSIHPVSGPHIVSSIHPVSGPHTVSSIHPVSGPHIVSSIHPVSGPHTVSSIHPVSDSHTVSNIYPVSGPYTASSIHPVSVPHTVSSIHPVSGPHTVSSIHPVSGQHTVSNIHPVSESHTVSSIYPVSGPYTASSIHHVSGPHTVSSIHSVSAPHIVSSIHPVSGPHIVSSIHPVSGPHTVSSIHPVSGQHTLSSIHHVSGQHTVSSIHP</sequence>
<proteinExistence type="predicted"/>
<dbReference type="InterPro" id="IPR040676">
    <property type="entry name" value="DUF5641"/>
</dbReference>
<evidence type="ECO:0000313" key="3">
    <source>
        <dbReference type="EMBL" id="CAG2239041.1"/>
    </source>
</evidence>
<dbReference type="SUPFAM" id="SSF53098">
    <property type="entry name" value="Ribonuclease H-like"/>
    <property type="match status" value="1"/>
</dbReference>